<protein>
    <submittedName>
        <fullName evidence="1">Uncharacterized protein</fullName>
    </submittedName>
</protein>
<accession>A0A8R7QV62</accession>
<dbReference type="AlphaFoldDB" id="A0A8R7QV62"/>
<evidence type="ECO:0000313" key="1">
    <source>
        <dbReference type="EnsemblPlants" id="TuG1812G0600003825.01.T02"/>
    </source>
</evidence>
<dbReference type="Gramene" id="TuG1812G0600003825.01.T02">
    <property type="protein sequence ID" value="TuG1812G0600003825.01.T02"/>
    <property type="gene ID" value="TuG1812G0600003825.01"/>
</dbReference>
<proteinExistence type="predicted"/>
<organism evidence="1 2">
    <name type="scientific">Triticum urartu</name>
    <name type="common">Red wild einkorn</name>
    <name type="synonym">Crithodium urartu</name>
    <dbReference type="NCBI Taxonomy" id="4572"/>
    <lineage>
        <taxon>Eukaryota</taxon>
        <taxon>Viridiplantae</taxon>
        <taxon>Streptophyta</taxon>
        <taxon>Embryophyta</taxon>
        <taxon>Tracheophyta</taxon>
        <taxon>Spermatophyta</taxon>
        <taxon>Magnoliopsida</taxon>
        <taxon>Liliopsida</taxon>
        <taxon>Poales</taxon>
        <taxon>Poaceae</taxon>
        <taxon>BOP clade</taxon>
        <taxon>Pooideae</taxon>
        <taxon>Triticodae</taxon>
        <taxon>Triticeae</taxon>
        <taxon>Triticinae</taxon>
        <taxon>Triticum</taxon>
    </lineage>
</organism>
<evidence type="ECO:0000313" key="2">
    <source>
        <dbReference type="Proteomes" id="UP000015106"/>
    </source>
</evidence>
<sequence length="299" mass="33840">MKPPSPLRLSQDHFGRRYIRRKILSAAAASRLGCHSLSISMANIHPDFKKKMARAVGILNLELSDSFEVLLQDVVKVLVDRTTCVVMQKAFCVLASPLPVDYMDKPIARLFPNPDDYFASIGLDSTIGLPFSIPTSMSSLNDDVPYNIHAWYHRLAGHLVLLASLPTDGVENASRAGKFKNHVFKELCDLAIESSTNHVDSIFLPHPIYAWVTQEIEDLNAKKEVGSGTHEEKRFITNRIITQIKHLHGLLTNDNLKYGWKLFCCKQVMAKPLPRLRERRTKTCRRCTESLLTSFRQIT</sequence>
<name>A0A8R7QV62_TRIUA</name>
<reference evidence="1" key="2">
    <citation type="submission" date="2018-03" db="EMBL/GenBank/DDBJ databases">
        <title>The Triticum urartu genome reveals the dynamic nature of wheat genome evolution.</title>
        <authorList>
            <person name="Ling H."/>
            <person name="Ma B."/>
            <person name="Shi X."/>
            <person name="Liu H."/>
            <person name="Dong L."/>
            <person name="Sun H."/>
            <person name="Cao Y."/>
            <person name="Gao Q."/>
            <person name="Zheng S."/>
            <person name="Li Y."/>
            <person name="Yu Y."/>
            <person name="Du H."/>
            <person name="Qi M."/>
            <person name="Li Y."/>
            <person name="Yu H."/>
            <person name="Cui Y."/>
            <person name="Wang N."/>
            <person name="Chen C."/>
            <person name="Wu H."/>
            <person name="Zhao Y."/>
            <person name="Zhang J."/>
            <person name="Li Y."/>
            <person name="Zhou W."/>
            <person name="Zhang B."/>
            <person name="Hu W."/>
            <person name="Eijk M."/>
            <person name="Tang J."/>
            <person name="Witsenboer H."/>
            <person name="Zhao S."/>
            <person name="Li Z."/>
            <person name="Zhang A."/>
            <person name="Wang D."/>
            <person name="Liang C."/>
        </authorList>
    </citation>
    <scope>NUCLEOTIDE SEQUENCE [LARGE SCALE GENOMIC DNA]</scope>
    <source>
        <strain evidence="1">cv. G1812</strain>
    </source>
</reference>
<dbReference type="GeneID" id="125515101"/>
<gene>
    <name evidence="1" type="primary">LOC125515101</name>
</gene>
<dbReference type="KEGG" id="tua:125515101"/>
<reference evidence="2" key="1">
    <citation type="journal article" date="2013" name="Nature">
        <title>Draft genome of the wheat A-genome progenitor Triticum urartu.</title>
        <authorList>
            <person name="Ling H.Q."/>
            <person name="Zhao S."/>
            <person name="Liu D."/>
            <person name="Wang J."/>
            <person name="Sun H."/>
            <person name="Zhang C."/>
            <person name="Fan H."/>
            <person name="Li D."/>
            <person name="Dong L."/>
            <person name="Tao Y."/>
            <person name="Gao C."/>
            <person name="Wu H."/>
            <person name="Li Y."/>
            <person name="Cui Y."/>
            <person name="Guo X."/>
            <person name="Zheng S."/>
            <person name="Wang B."/>
            <person name="Yu K."/>
            <person name="Liang Q."/>
            <person name="Yang W."/>
            <person name="Lou X."/>
            <person name="Chen J."/>
            <person name="Feng M."/>
            <person name="Jian J."/>
            <person name="Zhang X."/>
            <person name="Luo G."/>
            <person name="Jiang Y."/>
            <person name="Liu J."/>
            <person name="Wang Z."/>
            <person name="Sha Y."/>
            <person name="Zhang B."/>
            <person name="Wu H."/>
            <person name="Tang D."/>
            <person name="Shen Q."/>
            <person name="Xue P."/>
            <person name="Zou S."/>
            <person name="Wang X."/>
            <person name="Liu X."/>
            <person name="Wang F."/>
            <person name="Yang Y."/>
            <person name="An X."/>
            <person name="Dong Z."/>
            <person name="Zhang K."/>
            <person name="Zhang X."/>
            <person name="Luo M.C."/>
            <person name="Dvorak J."/>
            <person name="Tong Y."/>
            <person name="Wang J."/>
            <person name="Yang H."/>
            <person name="Li Z."/>
            <person name="Wang D."/>
            <person name="Zhang A."/>
            <person name="Wang J."/>
        </authorList>
    </citation>
    <scope>NUCLEOTIDE SEQUENCE</scope>
    <source>
        <strain evidence="2">cv. G1812</strain>
    </source>
</reference>
<dbReference type="RefSeq" id="XP_048536482.1">
    <property type="nucleotide sequence ID" value="XM_048680525.1"/>
</dbReference>
<reference evidence="1" key="3">
    <citation type="submission" date="2022-06" db="UniProtKB">
        <authorList>
            <consortium name="EnsemblPlants"/>
        </authorList>
    </citation>
    <scope>IDENTIFICATION</scope>
</reference>
<dbReference type="EnsemblPlants" id="TuG1812G0600003825.01.T02">
    <property type="protein sequence ID" value="TuG1812G0600003825.01.T02"/>
    <property type="gene ID" value="TuG1812G0600003825.01"/>
</dbReference>
<dbReference type="Proteomes" id="UP000015106">
    <property type="component" value="Chromosome 6"/>
</dbReference>
<keyword evidence="2" id="KW-1185">Reference proteome</keyword>